<dbReference type="RefSeq" id="WP_062706019.1">
    <property type="nucleotide sequence ID" value="NZ_CP014810.1"/>
</dbReference>
<dbReference type="Proteomes" id="UP000075229">
    <property type="component" value="Plasmid lp53"/>
</dbReference>
<dbReference type="AlphaFoldDB" id="A0AAN0X6E8"/>
<evidence type="ECO:0000313" key="1">
    <source>
        <dbReference type="EMBL" id="AMR76024.1"/>
    </source>
</evidence>
<organism evidence="1 2">
    <name type="scientific">Borrelia hermsii</name>
    <dbReference type="NCBI Taxonomy" id="140"/>
    <lineage>
        <taxon>Bacteria</taxon>
        <taxon>Pseudomonadati</taxon>
        <taxon>Spirochaetota</taxon>
        <taxon>Spirochaetia</taxon>
        <taxon>Spirochaetales</taxon>
        <taxon>Borreliaceae</taxon>
        <taxon>Borrelia</taxon>
    </lineage>
</organism>
<geneLocation type="plasmid" evidence="2">
    <name>lp53 sequence</name>
</geneLocation>
<sequence>MTRNNICGLVLLTLISMVSCRNSFGSLERKSENGEITSYSGIRNGSNITESKVKNYFDKLSLGDINKLETFVADSSKYVGQLKFISSDYGGVYSIIRTYSNCIGGDNSVCNSKEFAKVLRGAIAKMSNADLVNRFESLADVLKDYNPQAWKGAIDKFKGAIKHAINSSSKGDGVQQEQSIAATRLLADAYLNFIDTAVIMYVDVFSIIASGCSSKRFAGTAKSFSEILKLFVKKGNILSISIMTDALSSIFLNRGDIRNVKEHAERVFSYERGRELSDVIEELYIAYNVAKL</sequence>
<evidence type="ECO:0008006" key="3">
    <source>
        <dbReference type="Google" id="ProtNLM"/>
    </source>
</evidence>
<protein>
    <recommendedName>
        <fullName evidence="3">Lipoprotein</fullName>
    </recommendedName>
</protein>
<dbReference type="PROSITE" id="PS51257">
    <property type="entry name" value="PROKAR_LIPOPROTEIN"/>
    <property type="match status" value="1"/>
</dbReference>
<dbReference type="Gene3D" id="1.20.120.1640">
    <property type="match status" value="1"/>
</dbReference>
<keyword evidence="1" id="KW-0614">Plasmid</keyword>
<dbReference type="InterPro" id="IPR054523">
    <property type="entry name" value="CRASP-2-like"/>
</dbReference>
<dbReference type="EMBL" id="CP014810">
    <property type="protein sequence ID" value="AMR76024.1"/>
    <property type="molecule type" value="Genomic_DNA"/>
</dbReference>
<dbReference type="Pfam" id="PF22487">
    <property type="entry name" value="CRASP-2"/>
    <property type="match status" value="1"/>
</dbReference>
<accession>A0AAN0X6E8</accession>
<name>A0AAN0X6E8_BORHE</name>
<proteinExistence type="predicted"/>
<reference evidence="1 2" key="1">
    <citation type="submission" date="2016-03" db="EMBL/GenBank/DDBJ databases">
        <title>Borrelia hermsii Genome sequencing and assembly.</title>
        <authorList>
            <person name="Bontemps-Gallo S."/>
            <person name="Stewart S."/>
        </authorList>
    </citation>
    <scope>NUCLEOTIDE SEQUENCE [LARGE SCALE GENOMIC DNA]</scope>
    <source>
        <strain evidence="1 2">DAH-2E7</strain>
        <plasmid evidence="2">lp53 sequence</plasmid>
    </source>
</reference>
<gene>
    <name evidence="1" type="ORF">A0V01_05270</name>
</gene>
<evidence type="ECO:0000313" key="2">
    <source>
        <dbReference type="Proteomes" id="UP000075229"/>
    </source>
</evidence>